<dbReference type="EC" id="4.6.1.12" evidence="10"/>
<dbReference type="SUPFAM" id="SSF53448">
    <property type="entry name" value="Nucleotide-diphospho-sugar transferases"/>
    <property type="match status" value="1"/>
</dbReference>
<dbReference type="AlphaFoldDB" id="A0A532V5W1"/>
<dbReference type="Gene3D" id="3.90.550.10">
    <property type="entry name" value="Spore Coat Polysaccharide Biosynthesis Protein SpsA, Chain A"/>
    <property type="match status" value="1"/>
</dbReference>
<feature type="binding site" evidence="10">
    <location>
        <begin position="298"/>
        <end position="302"/>
    </location>
    <ligand>
        <name>4-CDP-2-C-methyl-D-erythritol 2-phosphate</name>
        <dbReference type="ChEBI" id="CHEBI:57919"/>
    </ligand>
</feature>
<feature type="binding site" evidence="10">
    <location>
        <begin position="293"/>
        <end position="295"/>
    </location>
    <ligand>
        <name>4-CDP-2-C-methyl-D-erythritol 2-phosphate</name>
        <dbReference type="ChEBI" id="CHEBI:57919"/>
    </ligand>
</feature>
<evidence type="ECO:0000259" key="11">
    <source>
        <dbReference type="Pfam" id="PF02542"/>
    </source>
</evidence>
<comment type="caution">
    <text evidence="12">The sequence shown here is derived from an EMBL/GenBank/DDBJ whole genome shotgun (WGS) entry which is preliminary data.</text>
</comment>
<dbReference type="PROSITE" id="PS01350">
    <property type="entry name" value="ISPF"/>
    <property type="match status" value="1"/>
</dbReference>
<gene>
    <name evidence="10" type="primary">ispDF</name>
    <name evidence="12" type="ORF">CEE37_02210</name>
</gene>
<feature type="binding site" evidence="10">
    <location>
        <position position="245"/>
    </location>
    <ligand>
        <name>a divalent metal cation</name>
        <dbReference type="ChEBI" id="CHEBI:60240"/>
    </ligand>
</feature>
<proteinExistence type="inferred from homology"/>
<dbReference type="InterPro" id="IPR020555">
    <property type="entry name" value="MECDP_synthase_CS"/>
</dbReference>
<dbReference type="Pfam" id="PF01128">
    <property type="entry name" value="IspD"/>
    <property type="match status" value="1"/>
</dbReference>
<evidence type="ECO:0000256" key="3">
    <source>
        <dbReference type="ARBA" id="ARBA00004709"/>
    </source>
</evidence>
<dbReference type="UniPathway" id="UPA00056">
    <property type="reaction ID" value="UER00093"/>
</dbReference>
<dbReference type="FunFam" id="3.90.550.10:FF:000003">
    <property type="entry name" value="2-C-methyl-D-erythritol 4-phosphate cytidylyltransferase"/>
    <property type="match status" value="1"/>
</dbReference>
<feature type="site" description="Positions MEP for the nucleophilic attack" evidence="10">
    <location>
        <position position="159"/>
    </location>
</feature>
<evidence type="ECO:0000256" key="8">
    <source>
        <dbReference type="ARBA" id="ARBA00023239"/>
    </source>
</evidence>
<evidence type="ECO:0000256" key="1">
    <source>
        <dbReference type="ARBA" id="ARBA00000200"/>
    </source>
</evidence>
<dbReference type="PANTHER" id="PTHR43181">
    <property type="entry name" value="2-C-METHYL-D-ERYTHRITOL 2,4-CYCLODIPHOSPHATE SYNTHASE, CHLOROPLASTIC"/>
    <property type="match status" value="1"/>
</dbReference>
<evidence type="ECO:0000313" key="13">
    <source>
        <dbReference type="Proteomes" id="UP000319619"/>
    </source>
</evidence>
<comment type="pathway">
    <text evidence="10">Isoprenoid biosynthesis; isopentenyl diphosphate biosynthesis via DXP pathway; isopentenyl diphosphate from 1-deoxy-D-xylulose 5-phosphate: step 2/6.</text>
</comment>
<keyword evidence="6 10" id="KW-0479">Metal-binding</keyword>
<dbReference type="Proteomes" id="UP000319619">
    <property type="component" value="Unassembled WGS sequence"/>
</dbReference>
<dbReference type="EC" id="2.7.7.60" evidence="10"/>
<dbReference type="GO" id="GO:0050518">
    <property type="term" value="F:2-C-methyl-D-erythritol 4-phosphate cytidylyltransferase activity"/>
    <property type="evidence" value="ECO:0007669"/>
    <property type="project" value="UniProtKB-UniRule"/>
</dbReference>
<comment type="function">
    <text evidence="10">Bifunctional enzyme that catalyzes the formation of 4-diphosphocytidyl-2-C-methyl-D-erythritol from CTP and 2-C-methyl-D-erythritol 4-phosphate (MEP) (IspD), and catalyzes the conversion of 4-diphosphocytidyl-2-C-methyl-D-erythritol 2-phosphate (CDP-ME2P) to 2-C-methyl-D-erythritol 2,4-cyclodiphosphate (ME-CPP) with a corresponding release of cytidine 5-monophosphate (CMP) (IspF).</text>
</comment>
<dbReference type="InterPro" id="IPR026596">
    <property type="entry name" value="IspD/F"/>
</dbReference>
<evidence type="ECO:0000256" key="9">
    <source>
        <dbReference type="ARBA" id="ARBA00023268"/>
    </source>
</evidence>
<dbReference type="SUPFAM" id="SSF69765">
    <property type="entry name" value="IpsF-like"/>
    <property type="match status" value="1"/>
</dbReference>
<organism evidence="12 13">
    <name type="scientific">candidate division LCP-89 bacterium B3_LCP</name>
    <dbReference type="NCBI Taxonomy" id="2012998"/>
    <lineage>
        <taxon>Bacteria</taxon>
        <taxon>Pseudomonadati</taxon>
        <taxon>Bacteria division LCP-89</taxon>
    </lineage>
</organism>
<dbReference type="NCBIfam" id="TIGR00453">
    <property type="entry name" value="ispD"/>
    <property type="match status" value="1"/>
</dbReference>
<dbReference type="NCBIfam" id="TIGR00151">
    <property type="entry name" value="ispF"/>
    <property type="match status" value="1"/>
</dbReference>
<dbReference type="EMBL" id="NJBN01000001">
    <property type="protein sequence ID" value="TKJ42522.1"/>
    <property type="molecule type" value="Genomic_DNA"/>
</dbReference>
<keyword evidence="4 10" id="KW-0808">Transferase</keyword>
<dbReference type="PANTHER" id="PTHR43181:SF1">
    <property type="entry name" value="2-C-METHYL-D-ERYTHRITOL 2,4-CYCLODIPHOSPHATE SYNTHASE, CHLOROPLASTIC"/>
    <property type="match status" value="1"/>
</dbReference>
<evidence type="ECO:0000256" key="10">
    <source>
        <dbReference type="HAMAP-Rule" id="MF_01520"/>
    </source>
</evidence>
<feature type="site" description="Positions MEP for the nucleophilic attack" evidence="10">
    <location>
        <position position="216"/>
    </location>
</feature>
<dbReference type="HAMAP" id="MF_00107">
    <property type="entry name" value="IspF"/>
    <property type="match status" value="1"/>
</dbReference>
<evidence type="ECO:0000256" key="5">
    <source>
        <dbReference type="ARBA" id="ARBA00022695"/>
    </source>
</evidence>
<keyword evidence="8 10" id="KW-0456">Lyase</keyword>
<feature type="binding site" evidence="10">
    <location>
        <position position="279"/>
    </location>
    <ligand>
        <name>a divalent metal cation</name>
        <dbReference type="ChEBI" id="CHEBI:60240"/>
    </ligand>
</feature>
<dbReference type="InterPro" id="IPR036571">
    <property type="entry name" value="MECDP_synthase_sf"/>
</dbReference>
<dbReference type="CDD" id="cd00554">
    <property type="entry name" value="MECDP_synthase"/>
    <property type="match status" value="1"/>
</dbReference>
<evidence type="ECO:0000256" key="2">
    <source>
        <dbReference type="ARBA" id="ARBA00001968"/>
    </source>
</evidence>
<feature type="site" description="Transition state stabilizer" evidence="10">
    <location>
        <position position="28"/>
    </location>
</feature>
<dbReference type="GO" id="GO:0016114">
    <property type="term" value="P:terpenoid biosynthetic process"/>
    <property type="evidence" value="ECO:0007669"/>
    <property type="project" value="InterPro"/>
</dbReference>
<sequence>MSTQDNKGITAIIVAAGSGVRLSADCPKPLIQLGNRPLVSFSLEAFELSPKIGNIVLVAGQKWLKEADDISRTWAPTKLFSIVKGGKERFDSVRAGMDKLPDNCRIVAVHDAARPFISQRIINDTIGALGKFHGAVPGIPLVDTLKIQSEGLSRGTRDRNQFTMTQTPQCFHREILEEAFRLADKDGFSGTDDASYVERLPGARIAIVDGDPDNYKITTEYDLNRARTMLANSISHGYRCGEGYDAHRLVPDRPLMLGGVNIPFDRGLEGHSDADVLCHAISDALLGAAALGDLGAHFPDSDPAYKNISSVLLLEKIHEMLKDSGFSISNVDATLILQKPKVAPYIKEMKVNLAKALQTSPENISVKATTTEGMGFEGRAEGVSCRVVVMVKGD</sequence>
<dbReference type="HAMAP" id="MF_00108">
    <property type="entry name" value="IspD"/>
    <property type="match status" value="1"/>
</dbReference>
<name>A0A532V5W1_UNCL8</name>
<feature type="binding site" evidence="10">
    <location>
        <begin position="369"/>
        <end position="372"/>
    </location>
    <ligand>
        <name>4-CDP-2-C-methyl-D-erythritol 2-phosphate</name>
        <dbReference type="ChEBI" id="CHEBI:57919"/>
    </ligand>
</feature>
<feature type="site" description="Transition state stabilizer" evidence="10">
    <location>
        <position position="21"/>
    </location>
</feature>
<feature type="site" description="Transition state stabilizer" evidence="10">
    <location>
        <position position="271"/>
    </location>
</feature>
<comment type="catalytic activity">
    <reaction evidence="1 10">
        <text>4-CDP-2-C-methyl-D-erythritol 2-phosphate = 2-C-methyl-D-erythritol 2,4-cyclic diphosphate + CMP</text>
        <dbReference type="Rhea" id="RHEA:23864"/>
        <dbReference type="ChEBI" id="CHEBI:57919"/>
        <dbReference type="ChEBI" id="CHEBI:58483"/>
        <dbReference type="ChEBI" id="CHEBI:60377"/>
        <dbReference type="EC" id="4.6.1.12"/>
    </reaction>
</comment>
<feature type="region of interest" description="2-C-methyl-D-erythritol 4-phosphate cytidylyltransferase" evidence="10">
    <location>
        <begin position="1"/>
        <end position="239"/>
    </location>
</feature>
<feature type="binding site" evidence="10">
    <location>
        <position position="247"/>
    </location>
    <ligand>
        <name>a divalent metal cation</name>
        <dbReference type="ChEBI" id="CHEBI:60240"/>
    </ligand>
</feature>
<comment type="pathway">
    <text evidence="3 10">Isoprenoid biosynthesis; isopentenyl diphosphate biosynthesis via DXP pathway; isopentenyl diphosphate from 1-deoxy-D-xylulose 5-phosphate: step 4/6.</text>
</comment>
<keyword evidence="9 10" id="KW-0511">Multifunctional enzyme</keyword>
<evidence type="ECO:0000256" key="4">
    <source>
        <dbReference type="ARBA" id="ARBA00022679"/>
    </source>
</evidence>
<feature type="site" description="Transition state stabilizer" evidence="10">
    <location>
        <position position="370"/>
    </location>
</feature>
<comment type="similarity">
    <text evidence="10">In the C-terminal section; belongs to the IspF family.</text>
</comment>
<evidence type="ECO:0000256" key="7">
    <source>
        <dbReference type="ARBA" id="ARBA00023229"/>
    </source>
</evidence>
<keyword evidence="5 10" id="KW-0548">Nucleotidyltransferase</keyword>
<evidence type="ECO:0000313" key="12">
    <source>
        <dbReference type="EMBL" id="TKJ42522.1"/>
    </source>
</evidence>
<dbReference type="Gene3D" id="3.30.1330.50">
    <property type="entry name" value="2-C-methyl-D-erythritol 2,4-cyclodiphosphate synthase"/>
    <property type="match status" value="1"/>
</dbReference>
<reference evidence="12 13" key="1">
    <citation type="submission" date="2017-06" db="EMBL/GenBank/DDBJ databases">
        <title>Novel microbial phyla capable of carbon fixation and sulfur reduction in deep-sea sediments.</title>
        <authorList>
            <person name="Huang J."/>
            <person name="Baker B."/>
            <person name="Wang Y."/>
        </authorList>
    </citation>
    <scope>NUCLEOTIDE SEQUENCE [LARGE SCALE GENOMIC DNA]</scope>
    <source>
        <strain evidence="12">B3_LCP</strain>
    </source>
</reference>
<comment type="similarity">
    <text evidence="10">In the N-terminal section; belongs to the IspD/TarI cytidylyltransferase family. IspD subfamily.</text>
</comment>
<dbReference type="InterPro" id="IPR001228">
    <property type="entry name" value="IspD"/>
</dbReference>
<dbReference type="GO" id="GO:0019288">
    <property type="term" value="P:isopentenyl diphosphate biosynthetic process, methylerythritol 4-phosphate pathway"/>
    <property type="evidence" value="ECO:0007669"/>
    <property type="project" value="UniProtKB-UniRule"/>
</dbReference>
<comment type="cofactor">
    <cofactor evidence="2 10">
        <name>a divalent metal cation</name>
        <dbReference type="ChEBI" id="CHEBI:60240"/>
    </cofactor>
</comment>
<dbReference type="HAMAP" id="MF_01520">
    <property type="entry name" value="IspDF"/>
    <property type="match status" value="1"/>
</dbReference>
<evidence type="ECO:0000256" key="6">
    <source>
        <dbReference type="ARBA" id="ARBA00022723"/>
    </source>
</evidence>
<protein>
    <recommendedName>
        <fullName evidence="10">Bifunctional enzyme IspD/IspF</fullName>
    </recommendedName>
    <domain>
        <recommendedName>
            <fullName evidence="10">2-C-methyl-D-erythritol 4-phosphate cytidylyltransferase</fullName>
            <ecNumber evidence="10">2.7.7.60</ecNumber>
        </recommendedName>
        <alternativeName>
            <fullName evidence="10">4-diphosphocytidyl-2C-methyl-D-erythritol synthase</fullName>
        </alternativeName>
        <alternativeName>
            <fullName evidence="10">MEP cytidylyltransferase</fullName>
            <shortName evidence="10">MCT</shortName>
        </alternativeName>
    </domain>
    <domain>
        <recommendedName>
            <fullName evidence="10">2-C-methyl-D-erythritol 2,4-cyclodiphosphate synthase</fullName>
            <shortName evidence="10">MECDP-synthase</shortName>
            <shortName evidence="10">MECPP-synthase</shortName>
            <shortName evidence="10">MECPS</shortName>
            <ecNumber evidence="10">4.6.1.12</ecNumber>
        </recommendedName>
    </domain>
</protein>
<dbReference type="InterPro" id="IPR034683">
    <property type="entry name" value="IspD/TarI"/>
</dbReference>
<feature type="binding site" evidence="10">
    <location>
        <begin position="271"/>
        <end position="272"/>
    </location>
    <ligand>
        <name>4-CDP-2-C-methyl-D-erythritol 2-phosphate</name>
        <dbReference type="ChEBI" id="CHEBI:57919"/>
    </ligand>
</feature>
<dbReference type="InterPro" id="IPR029044">
    <property type="entry name" value="Nucleotide-diphossugar_trans"/>
</dbReference>
<comment type="catalytic activity">
    <reaction evidence="10">
        <text>2-C-methyl-D-erythritol 4-phosphate + CTP + H(+) = 4-CDP-2-C-methyl-D-erythritol + diphosphate</text>
        <dbReference type="Rhea" id="RHEA:13429"/>
        <dbReference type="ChEBI" id="CHEBI:15378"/>
        <dbReference type="ChEBI" id="CHEBI:33019"/>
        <dbReference type="ChEBI" id="CHEBI:37563"/>
        <dbReference type="ChEBI" id="CHEBI:57823"/>
        <dbReference type="ChEBI" id="CHEBI:58262"/>
        <dbReference type="EC" id="2.7.7.60"/>
    </reaction>
</comment>
<keyword evidence="7 10" id="KW-0414">Isoprene biosynthesis</keyword>
<feature type="region of interest" description="2-C-methyl-D-erythritol 2,4-cyclodiphosphate synthase" evidence="10">
    <location>
        <begin position="239"/>
        <end position="394"/>
    </location>
</feature>
<feature type="binding site" evidence="10">
    <location>
        <position position="379"/>
    </location>
    <ligand>
        <name>4-CDP-2-C-methyl-D-erythritol 2-phosphate</name>
        <dbReference type="ChEBI" id="CHEBI:57919"/>
    </ligand>
</feature>
<feature type="binding site" evidence="10">
    <location>
        <position position="376"/>
    </location>
    <ligand>
        <name>4-CDP-2-C-methyl-D-erythritol 2-phosphate</name>
        <dbReference type="ChEBI" id="CHEBI:57919"/>
    </ligand>
</feature>
<dbReference type="InterPro" id="IPR003526">
    <property type="entry name" value="MECDP_synthase"/>
</dbReference>
<dbReference type="GO" id="GO:0008685">
    <property type="term" value="F:2-C-methyl-D-erythritol 2,4-cyclodiphosphate synthase activity"/>
    <property type="evidence" value="ECO:0007669"/>
    <property type="project" value="UniProtKB-UniRule"/>
</dbReference>
<feature type="binding site" evidence="10">
    <location>
        <begin position="245"/>
        <end position="247"/>
    </location>
    <ligand>
        <name>4-CDP-2-C-methyl-D-erythritol 2-phosphate</name>
        <dbReference type="ChEBI" id="CHEBI:57919"/>
    </ligand>
</feature>
<feature type="domain" description="2-C-methyl-D-erythritol 2,4-cyclodiphosphate synthase" evidence="11">
    <location>
        <begin position="239"/>
        <end position="391"/>
    </location>
</feature>
<dbReference type="Pfam" id="PF02542">
    <property type="entry name" value="YgbB"/>
    <property type="match status" value="1"/>
</dbReference>
<dbReference type="GO" id="GO:0046872">
    <property type="term" value="F:metal ion binding"/>
    <property type="evidence" value="ECO:0007669"/>
    <property type="project" value="UniProtKB-KW"/>
</dbReference>
<accession>A0A532V5W1</accession>
<comment type="caution">
    <text evidence="10">Lacks conserved residue(s) required for the propagation of feature annotation.</text>
</comment>
<dbReference type="CDD" id="cd02516">
    <property type="entry name" value="CDP-ME_synthetase"/>
    <property type="match status" value="1"/>
</dbReference>